<feature type="region of interest" description="Disordered" evidence="1">
    <location>
        <begin position="125"/>
        <end position="144"/>
    </location>
</feature>
<dbReference type="InParanoid" id="A0A1X7U7J4"/>
<evidence type="ECO:0000256" key="1">
    <source>
        <dbReference type="SAM" id="MobiDB-lite"/>
    </source>
</evidence>
<feature type="compositionally biased region" description="Polar residues" evidence="1">
    <location>
        <begin position="129"/>
        <end position="144"/>
    </location>
</feature>
<proteinExistence type="predicted"/>
<accession>A0A1X7U7J4</accession>
<reference evidence="2" key="1">
    <citation type="submission" date="2017-05" db="UniProtKB">
        <authorList>
            <consortium name="EnsemblMetazoa"/>
        </authorList>
    </citation>
    <scope>IDENTIFICATION</scope>
</reference>
<name>A0A1X7U7J4_AMPQE</name>
<dbReference type="AlphaFoldDB" id="A0A1X7U7J4"/>
<dbReference type="EnsemblMetazoa" id="Aqu2.1.23426_001">
    <property type="protein sequence ID" value="Aqu2.1.23426_001"/>
    <property type="gene ID" value="Aqu2.1.23426"/>
</dbReference>
<organism evidence="2">
    <name type="scientific">Amphimedon queenslandica</name>
    <name type="common">Sponge</name>
    <dbReference type="NCBI Taxonomy" id="400682"/>
    <lineage>
        <taxon>Eukaryota</taxon>
        <taxon>Metazoa</taxon>
        <taxon>Porifera</taxon>
        <taxon>Demospongiae</taxon>
        <taxon>Heteroscleromorpha</taxon>
        <taxon>Haplosclerida</taxon>
        <taxon>Niphatidae</taxon>
        <taxon>Amphimedon</taxon>
    </lineage>
</organism>
<feature type="compositionally biased region" description="Basic and acidic residues" evidence="1">
    <location>
        <begin position="217"/>
        <end position="236"/>
    </location>
</feature>
<protein>
    <submittedName>
        <fullName evidence="2">Uncharacterized protein</fullName>
    </submittedName>
</protein>
<evidence type="ECO:0000313" key="2">
    <source>
        <dbReference type="EnsemblMetazoa" id="Aqu2.1.23426_001"/>
    </source>
</evidence>
<sequence length="305" mass="34460">MGNRLSGSDMLELRPHLEGFEPESLSRVIWDAIKQVGVDDKYEGFGIHFEGDSVTFWDSDGLEQLPRLAFLQILELIAKTTLESYNQLYGIKKSSPTLQLELALDNLSKEIRQLELIQDPQEMYDSLDSIPTNPSAPHQTNRSSVVELIRVRRGSCAWFTAEGSEEDKPNQHGSSRALDGGRSMTSTSNIGKGLRKSPSRDDPKPSSASPQFLTVERQWRDASDYPHRKKGSERSRRNSLVGIEGIVERMPELRSRYEKSLHSPVDDRLGRVRNKMQSLTFLFSPVKKNSEGTWASAVEMTSDYQ</sequence>
<feature type="region of interest" description="Disordered" evidence="1">
    <location>
        <begin position="162"/>
        <end position="237"/>
    </location>
</feature>